<comment type="caution">
    <text evidence="4">The sequence shown here is derived from an EMBL/GenBank/DDBJ whole genome shotgun (WGS) entry which is preliminary data.</text>
</comment>
<keyword evidence="1" id="KW-0175">Coiled coil</keyword>
<dbReference type="EMBL" id="JBHMEI010000104">
    <property type="protein sequence ID" value="MFB9209577.1"/>
    <property type="molecule type" value="Genomic_DNA"/>
</dbReference>
<evidence type="ECO:0000256" key="2">
    <source>
        <dbReference type="SAM" id="MobiDB-lite"/>
    </source>
</evidence>
<name>A0ABV5IYF4_9ACTN</name>
<dbReference type="Proteomes" id="UP001589647">
    <property type="component" value="Unassembled WGS sequence"/>
</dbReference>
<organism evidence="4 5">
    <name type="scientific">Nonomuraea spiralis</name>
    <dbReference type="NCBI Taxonomy" id="46182"/>
    <lineage>
        <taxon>Bacteria</taxon>
        <taxon>Bacillati</taxon>
        <taxon>Actinomycetota</taxon>
        <taxon>Actinomycetes</taxon>
        <taxon>Streptosporangiales</taxon>
        <taxon>Streptosporangiaceae</taxon>
        <taxon>Nonomuraea</taxon>
    </lineage>
</organism>
<evidence type="ECO:0000313" key="5">
    <source>
        <dbReference type="Proteomes" id="UP001589647"/>
    </source>
</evidence>
<feature type="compositionally biased region" description="Basic and acidic residues" evidence="2">
    <location>
        <begin position="134"/>
        <end position="172"/>
    </location>
</feature>
<feature type="region of interest" description="Disordered" evidence="2">
    <location>
        <begin position="134"/>
        <end position="184"/>
    </location>
</feature>
<dbReference type="PANTHER" id="PTHR47372">
    <property type="entry name" value="DAUER UP-REGULATED-RELATED"/>
    <property type="match status" value="1"/>
</dbReference>
<reference evidence="4 5" key="1">
    <citation type="submission" date="2024-09" db="EMBL/GenBank/DDBJ databases">
        <authorList>
            <person name="Sun Q."/>
            <person name="Mori K."/>
        </authorList>
    </citation>
    <scope>NUCLEOTIDE SEQUENCE [LARGE SCALE GENOMIC DNA]</scope>
    <source>
        <strain evidence="4 5">CCM 3426</strain>
    </source>
</reference>
<sequence length="1097" mass="114612">MALTVGELVAYAQLDRKDFQRGTKDVANDMRSLQSSTTSSMQSMETTVTRSLKDIEQAIADGLDPASAIADLDRLEAALNASLTDMDAEADRFAAELDAAMEEAFGDLDGPARRGGQEAVDGLRAGLDGADDVAKQSGKEAGEKLTDGLEDGLKDAPDKAREQGRKSGKEFGDGVEDGGGGKGGGGRMANIGSNLIGGLKVGAIGLAAGVGSAIGDKLIEGIQTALEREDLFATLAVKVGAFGKESERLGRIAGELYADAYGESLEQVTDALARVIQNMDGAGKLGDSALKDMTAQALTVSKAMDEDVSAVTRAVSQMLRNDLSPSAKDAFDVLIRGQQEGVNKSEDLLDTFNEYSTIFRDLGLNSKDALGLMAQGLKAGARDSDTVADALKELDIRVKDLSAKKALKALGLDATEMASAFAKGGPKARAALQQILEKLGAVEDPAKRSQLAVSLFGTKAEDMARSINALNLDKAKSSVGDFKGAVETAGKSLGDTSAADADRWSRGWETAFSGVGEVALEMIKSVFPSPADMDAGWAEVGAWFTGTVGPFFADTWNSVKDTTVEIWDDIGDWLSTKAGEIADWVGETPGKIGEFFSSGWADLKAKTIESWEGLKSGATQKASELVSWLESVPGKIGGFFSSGWADLKAKTLESWEALKSGAVAKAAELVASAKEIPTKIKAVFSSAATWLLQAGKDLIQGMINGVQQKASELASAAKNVVSGAVQTAKDALGIHSPSKVFEEIGHWTVKGLIQGLQSEEGNVKSTVDKMVDTVKKAFTSKPDVAEGLIDFIRTGNKNLEDLALQREALVQKLADAKEMAKKVAGSAEEWAAITGLKSEDFAGGGDLANELNSKAHAINDFANNINTLAKRGLNKKIIQDIIDAGVERGATWAEMLVGSDGSEIKALNKAQAAVDKASKKLGKSSADAMYDTGKKAGEGYLKGLEESLKELDKEMKKIVDALVRAIKKELKIKSPSQVMADIGTMTMEGFVVGMQAMTSAVQGAAQMVVSQAVTGAQAAAGGSPTASLGSLGTMAGRVGRTGATAGLGLDGYTPAAPAQPGTGPVINNNFNMPNATIREEADITKLGDRVSFELAVL</sequence>
<feature type="coiled-coil region" evidence="1">
    <location>
        <begin position="941"/>
        <end position="968"/>
    </location>
</feature>
<gene>
    <name evidence="4" type="ORF">ACFFV7_50935</name>
</gene>
<dbReference type="RefSeq" id="WP_189648172.1">
    <property type="nucleotide sequence ID" value="NZ_BMRC01000006.1"/>
</dbReference>
<evidence type="ECO:0000256" key="1">
    <source>
        <dbReference type="SAM" id="Coils"/>
    </source>
</evidence>
<evidence type="ECO:0000313" key="4">
    <source>
        <dbReference type="EMBL" id="MFB9209577.1"/>
    </source>
</evidence>
<dbReference type="InterPro" id="IPR010090">
    <property type="entry name" value="Phage_tape_meas"/>
</dbReference>
<protein>
    <submittedName>
        <fullName evidence="4">Phage tail tape measure protein</fullName>
    </submittedName>
</protein>
<accession>A0ABV5IYF4</accession>
<keyword evidence="5" id="KW-1185">Reference proteome</keyword>
<dbReference type="Pfam" id="PF10145">
    <property type="entry name" value="PhageMin_Tail"/>
    <property type="match status" value="1"/>
</dbReference>
<evidence type="ECO:0000259" key="3">
    <source>
        <dbReference type="Pfam" id="PF10145"/>
    </source>
</evidence>
<proteinExistence type="predicted"/>
<dbReference type="PANTHER" id="PTHR47372:SF11">
    <property type="entry name" value="RE19971P"/>
    <property type="match status" value="1"/>
</dbReference>
<feature type="domain" description="Phage tail tape measure protein" evidence="3">
    <location>
        <begin position="258"/>
        <end position="457"/>
    </location>
</feature>